<proteinExistence type="predicted"/>
<gene>
    <name evidence="2" type="ORF">PQ455_18415</name>
</gene>
<dbReference type="GO" id="GO:0016740">
    <property type="term" value="F:transferase activity"/>
    <property type="evidence" value="ECO:0007669"/>
    <property type="project" value="UniProtKB-KW"/>
</dbReference>
<feature type="transmembrane region" description="Helical" evidence="1">
    <location>
        <begin position="347"/>
        <end position="369"/>
    </location>
</feature>
<dbReference type="EMBL" id="CP117411">
    <property type="protein sequence ID" value="WCT73554.1"/>
    <property type="molecule type" value="Genomic_DNA"/>
</dbReference>
<dbReference type="Proteomes" id="UP001220395">
    <property type="component" value="Chromosome"/>
</dbReference>
<keyword evidence="1" id="KW-0812">Transmembrane</keyword>
<evidence type="ECO:0000256" key="1">
    <source>
        <dbReference type="SAM" id="Phobius"/>
    </source>
</evidence>
<dbReference type="Gene3D" id="3.90.550.10">
    <property type="entry name" value="Spore Coat Polysaccharide Biosynthesis Protein SpsA, Chain A"/>
    <property type="match status" value="1"/>
</dbReference>
<evidence type="ECO:0000313" key="2">
    <source>
        <dbReference type="EMBL" id="WCT73554.1"/>
    </source>
</evidence>
<keyword evidence="2" id="KW-0808">Transferase</keyword>
<protein>
    <submittedName>
        <fullName evidence="2">Glycosyl transferase family protein</fullName>
    </submittedName>
</protein>
<dbReference type="Pfam" id="PF13641">
    <property type="entry name" value="Glyco_tranf_2_3"/>
    <property type="match status" value="1"/>
</dbReference>
<feature type="transmembrane region" description="Helical" evidence="1">
    <location>
        <begin position="20"/>
        <end position="43"/>
    </location>
</feature>
<keyword evidence="3" id="KW-1185">Reference proteome</keyword>
<sequence length="459" mass="50010">MADFGALAGAVLAGATYELMLFAAVGLAIGGIDDLAVDLIWLARAGWRRVTVYRRHPRMTAADLPPPDAPGRIAVFVGAWREAEVIGPMLRAALDRYDHADYRLYVGVYPNDPDTQAAIRAVDDARITMVGGTLPGPTTKAECLNRLWRRLLLDERIEGRPFKAVVLHDAEDVVHPAELKIFDRLIERFDLVQLPVLPLIEGGWRRFVSGHYADEFAEAHGRTLIVREALGAGVPSAGVGCAIARAAMARMAEANGGRPFDEGSLTEDYEMGLRLANFGGRGVFVSMRSAPGGALVAVRAYFPASFDTAVRQKTRWLTGIALAGWDRLGWAGGLAEGWMRLRDRRSILAAVVTAGGYGASLLLILSIAFGVAPAIGPWFEGLLWFNFGLLFWRAGMRMAMVTRLYGLAEGARSLLRIVPANIIAMAAARRAVMAYLVTPEGPPRWDKTRHHFPRDLPCG</sequence>
<name>A0ABY7TNW9_9SPHN</name>
<accession>A0ABY7TNW9</accession>
<organism evidence="2 3">
    <name type="scientific">Sphingomonas naphthae</name>
    <dbReference type="NCBI Taxonomy" id="1813468"/>
    <lineage>
        <taxon>Bacteria</taxon>
        <taxon>Pseudomonadati</taxon>
        <taxon>Pseudomonadota</taxon>
        <taxon>Alphaproteobacteria</taxon>
        <taxon>Sphingomonadales</taxon>
        <taxon>Sphingomonadaceae</taxon>
        <taxon>Sphingomonas</taxon>
    </lineage>
</organism>
<dbReference type="RefSeq" id="WP_273687862.1">
    <property type="nucleotide sequence ID" value="NZ_CP117411.1"/>
</dbReference>
<keyword evidence="1" id="KW-1133">Transmembrane helix</keyword>
<dbReference type="NCBIfam" id="NF011307">
    <property type="entry name" value="PRK14716.1-5"/>
    <property type="match status" value="1"/>
</dbReference>
<dbReference type="SUPFAM" id="SSF53448">
    <property type="entry name" value="Nucleotide-diphospho-sugar transferases"/>
    <property type="match status" value="1"/>
</dbReference>
<keyword evidence="1" id="KW-0472">Membrane</keyword>
<dbReference type="InterPro" id="IPR029044">
    <property type="entry name" value="Nucleotide-diphossugar_trans"/>
</dbReference>
<evidence type="ECO:0000313" key="3">
    <source>
        <dbReference type="Proteomes" id="UP001220395"/>
    </source>
</evidence>
<feature type="transmembrane region" description="Helical" evidence="1">
    <location>
        <begin position="375"/>
        <end position="392"/>
    </location>
</feature>
<reference evidence="2 3" key="1">
    <citation type="submission" date="2023-02" db="EMBL/GenBank/DDBJ databases">
        <title>Genome sequence of Sphingomonas naphthae.</title>
        <authorList>
            <person name="Kim S."/>
            <person name="Heo J."/>
            <person name="Kwon S.-W."/>
        </authorList>
    </citation>
    <scope>NUCLEOTIDE SEQUENCE [LARGE SCALE GENOMIC DNA]</scope>
    <source>
        <strain evidence="2 3">KACC 18716</strain>
    </source>
</reference>